<dbReference type="PANTHER" id="PTHR30204:SF69">
    <property type="entry name" value="MERR-FAMILY TRANSCRIPTIONAL REGULATOR"/>
    <property type="match status" value="1"/>
</dbReference>
<dbReference type="Pfam" id="PF13411">
    <property type="entry name" value="MerR_1"/>
    <property type="match status" value="1"/>
</dbReference>
<dbReference type="InterPro" id="IPR029442">
    <property type="entry name" value="GyrI-like"/>
</dbReference>
<feature type="domain" description="HTH merR-type" evidence="5">
    <location>
        <begin position="6"/>
        <end position="76"/>
    </location>
</feature>
<dbReference type="GO" id="GO:0003700">
    <property type="term" value="F:DNA-binding transcription factor activity"/>
    <property type="evidence" value="ECO:0007669"/>
    <property type="project" value="InterPro"/>
</dbReference>
<dbReference type="Gene3D" id="3.20.80.10">
    <property type="entry name" value="Regulatory factor, effector binding domain"/>
    <property type="match status" value="1"/>
</dbReference>
<dbReference type="InterPro" id="IPR009061">
    <property type="entry name" value="DNA-bd_dom_put_sf"/>
</dbReference>
<dbReference type="OrthoDB" id="9773308at2"/>
<evidence type="ECO:0000256" key="1">
    <source>
        <dbReference type="ARBA" id="ARBA00022491"/>
    </source>
</evidence>
<keyword evidence="8" id="KW-1185">Reference proteome</keyword>
<reference evidence="8" key="2">
    <citation type="submission" date="2016-01" db="EMBL/GenBank/DDBJ databases">
        <authorList>
            <person name="Poehlein A."/>
            <person name="Schlien K."/>
            <person name="Gottschalk G."/>
            <person name="Buckel W."/>
            <person name="Daniel R."/>
        </authorList>
    </citation>
    <scope>NUCLEOTIDE SEQUENCE [LARGE SCALE GENOMIC DNA]</scope>
    <source>
        <strain evidence="8">X2</strain>
    </source>
</reference>
<gene>
    <name evidence="6" type="primary">bmrR_2</name>
    <name evidence="6" type="ORF">CPRO_21560</name>
    <name evidence="7" type="ORF">SAMN02745151_01932</name>
</gene>
<organism evidence="7 9">
    <name type="scientific">Anaerotignum propionicum DSM 1682</name>
    <dbReference type="NCBI Taxonomy" id="991789"/>
    <lineage>
        <taxon>Bacteria</taxon>
        <taxon>Bacillati</taxon>
        <taxon>Bacillota</taxon>
        <taxon>Clostridia</taxon>
        <taxon>Lachnospirales</taxon>
        <taxon>Anaerotignaceae</taxon>
        <taxon>Anaerotignum</taxon>
    </lineage>
</organism>
<evidence type="ECO:0000259" key="5">
    <source>
        <dbReference type="PROSITE" id="PS50937"/>
    </source>
</evidence>
<reference evidence="9" key="3">
    <citation type="submission" date="2016-11" db="EMBL/GenBank/DDBJ databases">
        <authorList>
            <person name="Jaros S."/>
            <person name="Januszkiewicz K."/>
            <person name="Wedrychowicz H."/>
        </authorList>
    </citation>
    <scope>NUCLEOTIDE SEQUENCE [LARGE SCALE GENOMIC DNA]</scope>
    <source>
        <strain evidence="9">DSM 1682</strain>
    </source>
</reference>
<proteinExistence type="predicted"/>
<name>A0A110A792_ANAPI</name>
<dbReference type="Proteomes" id="UP000184204">
    <property type="component" value="Unassembled WGS sequence"/>
</dbReference>
<dbReference type="GO" id="GO:0003677">
    <property type="term" value="F:DNA binding"/>
    <property type="evidence" value="ECO:0007669"/>
    <property type="project" value="UniProtKB-KW"/>
</dbReference>
<dbReference type="SUPFAM" id="SSF46955">
    <property type="entry name" value="Putative DNA-binding domain"/>
    <property type="match status" value="1"/>
</dbReference>
<keyword evidence="1" id="KW-0678">Repressor</keyword>
<dbReference type="InterPro" id="IPR000551">
    <property type="entry name" value="MerR-type_HTH_dom"/>
</dbReference>
<dbReference type="CDD" id="cd01107">
    <property type="entry name" value="HTH_BmrR"/>
    <property type="match status" value="1"/>
</dbReference>
<reference evidence="6 8" key="1">
    <citation type="journal article" date="2016" name="Genome Announc.">
        <title>Complete Genome Sequence of the Amino Acid-Fermenting Clostridium propionicum X2 (DSM 1682).</title>
        <authorList>
            <person name="Poehlein A."/>
            <person name="Schlien K."/>
            <person name="Chowdhury N.P."/>
            <person name="Gottschalk G."/>
            <person name="Buckel W."/>
            <person name="Daniel R."/>
        </authorList>
    </citation>
    <scope>NUCLEOTIDE SEQUENCE [LARGE SCALE GENOMIC DNA]</scope>
    <source>
        <strain evidence="6 8">X2</strain>
    </source>
</reference>
<keyword evidence="4" id="KW-0804">Transcription</keyword>
<dbReference type="EMBL" id="CP014223">
    <property type="protein sequence ID" value="AMJ41736.1"/>
    <property type="molecule type" value="Genomic_DNA"/>
</dbReference>
<keyword evidence="2" id="KW-0805">Transcription regulation</keyword>
<evidence type="ECO:0000256" key="2">
    <source>
        <dbReference type="ARBA" id="ARBA00023015"/>
    </source>
</evidence>
<evidence type="ECO:0000313" key="8">
    <source>
        <dbReference type="Proteomes" id="UP000068026"/>
    </source>
</evidence>
<evidence type="ECO:0000313" key="6">
    <source>
        <dbReference type="EMBL" id="AMJ41736.1"/>
    </source>
</evidence>
<accession>A0A110A792</accession>
<dbReference type="Proteomes" id="UP000068026">
    <property type="component" value="Chromosome"/>
</dbReference>
<sequence>MNADYKFSIREVSEICNIPSKTLRYYDEIELVVPEFRDEVNRYRYYSKNQLVTLCIIRKLRSMDFGLKEIQSIITGNKADDLEKNIEIKLTELLDEINCLQRKYASTSAFLQRLKTGVDLLNVKDAIIPGDIKIEQIPQMYLVFTRKTMSNYSNIDVSVHRWVEILDLCDSLNLKNKGTIIVTYFCNPLEQFLYTDTDIEFGITVDSSEEGDCFRTFGDITAATAIHVGNYADIIHTHIRLVQWINQNQYKIIGPVSEEFIISPLDINNIDQHVTKIIIPIEKKKK</sequence>
<dbReference type="InterPro" id="IPR047057">
    <property type="entry name" value="MerR_fam"/>
</dbReference>
<evidence type="ECO:0000313" key="7">
    <source>
        <dbReference type="EMBL" id="SHE83478.1"/>
    </source>
</evidence>
<protein>
    <submittedName>
        <fullName evidence="7">DNA-binding transcriptional regulator, MerR family</fullName>
    </submittedName>
    <submittedName>
        <fullName evidence="6">Multidrug-efflux transporter 1 regulator</fullName>
    </submittedName>
</protein>
<evidence type="ECO:0000256" key="4">
    <source>
        <dbReference type="ARBA" id="ARBA00023163"/>
    </source>
</evidence>
<keyword evidence="3 7" id="KW-0238">DNA-binding</keyword>
<dbReference type="KEGG" id="cpro:CPRO_21560"/>
<dbReference type="RefSeq" id="WP_066051452.1">
    <property type="nucleotide sequence ID" value="NZ_CP014223.1"/>
</dbReference>
<dbReference type="AlphaFoldDB" id="A0A110A792"/>
<evidence type="ECO:0000313" key="9">
    <source>
        <dbReference type="Proteomes" id="UP000184204"/>
    </source>
</evidence>
<evidence type="ECO:0000256" key="3">
    <source>
        <dbReference type="ARBA" id="ARBA00023125"/>
    </source>
</evidence>
<dbReference type="PANTHER" id="PTHR30204">
    <property type="entry name" value="REDOX-CYCLING DRUG-SENSING TRANSCRIPTIONAL ACTIVATOR SOXR"/>
    <property type="match status" value="1"/>
</dbReference>
<dbReference type="Gene3D" id="1.10.1660.10">
    <property type="match status" value="1"/>
</dbReference>
<dbReference type="Pfam" id="PF06445">
    <property type="entry name" value="GyrI-like"/>
    <property type="match status" value="1"/>
</dbReference>
<dbReference type="SMART" id="SM00422">
    <property type="entry name" value="HTH_MERR"/>
    <property type="match status" value="1"/>
</dbReference>
<reference evidence="7" key="4">
    <citation type="submission" date="2016-11" db="EMBL/GenBank/DDBJ databases">
        <authorList>
            <person name="Varghese N."/>
            <person name="Submissions S."/>
        </authorList>
    </citation>
    <scope>NUCLEOTIDE SEQUENCE</scope>
    <source>
        <strain evidence="7">DSM 1682</strain>
    </source>
</reference>
<dbReference type="PROSITE" id="PS50937">
    <property type="entry name" value="HTH_MERR_2"/>
    <property type="match status" value="1"/>
</dbReference>
<dbReference type="SUPFAM" id="SSF55136">
    <property type="entry name" value="Probable bacterial effector-binding domain"/>
    <property type="match status" value="1"/>
</dbReference>
<dbReference type="InterPro" id="IPR011256">
    <property type="entry name" value="Reg_factor_effector_dom_sf"/>
</dbReference>
<dbReference type="EMBL" id="FQUA01000008">
    <property type="protein sequence ID" value="SHE83478.1"/>
    <property type="molecule type" value="Genomic_DNA"/>
</dbReference>